<dbReference type="GO" id="GO:0005783">
    <property type="term" value="C:endoplasmic reticulum"/>
    <property type="evidence" value="ECO:0007669"/>
    <property type="project" value="TreeGrafter"/>
</dbReference>
<dbReference type="eggNOG" id="KOG4561">
    <property type="taxonomic scope" value="Eukaryota"/>
</dbReference>
<evidence type="ECO:0000256" key="6">
    <source>
        <dbReference type="SAM" id="Phobius"/>
    </source>
</evidence>
<dbReference type="PROSITE" id="PS50922">
    <property type="entry name" value="TLC"/>
    <property type="match status" value="1"/>
</dbReference>
<feature type="transmembrane region" description="Helical" evidence="6">
    <location>
        <begin position="141"/>
        <end position="159"/>
    </location>
</feature>
<comment type="caution">
    <text evidence="8">The sequence shown here is derived from an EMBL/GenBank/DDBJ whole genome shotgun (WGS) entry which is preliminary data.</text>
</comment>
<protein>
    <submittedName>
        <fullName evidence="8">TLC domain protein</fullName>
    </submittedName>
</protein>
<dbReference type="AlphaFoldDB" id="A0A014N4G8"/>
<name>A0A014N4G8_9HYPO</name>
<keyword evidence="3 6" id="KW-1133">Transmembrane helix</keyword>
<evidence type="ECO:0000313" key="9">
    <source>
        <dbReference type="Proteomes" id="UP000030151"/>
    </source>
</evidence>
<evidence type="ECO:0000256" key="2">
    <source>
        <dbReference type="ARBA" id="ARBA00022692"/>
    </source>
</evidence>
<dbReference type="HOGENOM" id="CLU_034597_0_1_1"/>
<dbReference type="PANTHER" id="PTHR13439:SF0">
    <property type="entry name" value="TOPOISOMERASE I DAMAGE AFFECTED PROTEIN 4"/>
    <property type="match status" value="1"/>
</dbReference>
<feature type="domain" description="TLC" evidence="7">
    <location>
        <begin position="69"/>
        <end position="291"/>
    </location>
</feature>
<dbReference type="EMBL" id="JELW01000009">
    <property type="protein sequence ID" value="EXV01147.1"/>
    <property type="molecule type" value="Genomic_DNA"/>
</dbReference>
<evidence type="ECO:0000256" key="5">
    <source>
        <dbReference type="PROSITE-ProRule" id="PRU00205"/>
    </source>
</evidence>
<reference evidence="8 9" key="1">
    <citation type="submission" date="2014-02" db="EMBL/GenBank/DDBJ databases">
        <title>The genome sequence of the entomopathogenic fungus Metarhizium robertsii ARSEF 2575.</title>
        <authorList>
            <person name="Giuliano Garisto Donzelli B."/>
            <person name="Roe B.A."/>
            <person name="Macmil S.L."/>
            <person name="Krasnoff S.B."/>
            <person name="Gibson D.M."/>
        </authorList>
    </citation>
    <scope>NUCLEOTIDE SEQUENCE [LARGE SCALE GENOMIC DNA]</scope>
    <source>
        <strain evidence="8 9">ARSEF 2575</strain>
    </source>
</reference>
<feature type="transmembrane region" description="Helical" evidence="6">
    <location>
        <begin position="78"/>
        <end position="98"/>
    </location>
</feature>
<proteinExistence type="predicted"/>
<evidence type="ECO:0000256" key="3">
    <source>
        <dbReference type="ARBA" id="ARBA00022989"/>
    </source>
</evidence>
<dbReference type="InterPro" id="IPR006634">
    <property type="entry name" value="TLC-dom"/>
</dbReference>
<dbReference type="SMART" id="SM00724">
    <property type="entry name" value="TLC"/>
    <property type="match status" value="1"/>
</dbReference>
<keyword evidence="4 5" id="KW-0472">Membrane</keyword>
<keyword evidence="2 5" id="KW-0812">Transmembrane</keyword>
<sequence>MKDPFFIEPLPWLVKMVQPWCDWLSLPTLSLHIHEIILGALFYSVIFYPISPIVSQILAPKYYRTMPRKRRLNWDAHVVSMIQATLINGLAIWVMIADDERREMSWEERIWGYTGATSMIQALAAGYFVWDLIVTSMNLDVFGLGTLAHAIAALLVFSLGFRPFVNYYGCIFILWELSTPFLNIHWFMDKLGMTGSKAQLYNGFLLLSSFFSCRLIYGTYQSVMVFRDIWSAINGHPSPSSLHLMTMRFATDVSTIPPWLGAVYLASNLTLNGLNFYWFIMMVKAVRKRFEPGQQPQTEVEVDMSSVASAVSGGSANLHRRKA</sequence>
<dbReference type="OrthoDB" id="10266980at2759"/>
<evidence type="ECO:0000256" key="4">
    <source>
        <dbReference type="ARBA" id="ARBA00023136"/>
    </source>
</evidence>
<evidence type="ECO:0000256" key="1">
    <source>
        <dbReference type="ARBA" id="ARBA00004141"/>
    </source>
</evidence>
<feature type="transmembrane region" description="Helical" evidence="6">
    <location>
        <begin position="36"/>
        <end position="58"/>
    </location>
</feature>
<comment type="subcellular location">
    <subcellularLocation>
        <location evidence="1">Membrane</location>
        <topology evidence="1">Multi-pass membrane protein</topology>
    </subcellularLocation>
</comment>
<evidence type="ECO:0000313" key="8">
    <source>
        <dbReference type="EMBL" id="EXV01147.1"/>
    </source>
</evidence>
<dbReference type="Proteomes" id="UP000030151">
    <property type="component" value="Unassembled WGS sequence"/>
</dbReference>
<feature type="transmembrane region" description="Helical" evidence="6">
    <location>
        <begin position="200"/>
        <end position="220"/>
    </location>
</feature>
<evidence type="ECO:0000259" key="7">
    <source>
        <dbReference type="PROSITE" id="PS50922"/>
    </source>
</evidence>
<dbReference type="Pfam" id="PF03798">
    <property type="entry name" value="TRAM_LAG1_CLN8"/>
    <property type="match status" value="1"/>
</dbReference>
<dbReference type="GO" id="GO:0016020">
    <property type="term" value="C:membrane"/>
    <property type="evidence" value="ECO:0007669"/>
    <property type="project" value="UniProtKB-SubCell"/>
</dbReference>
<gene>
    <name evidence="8" type="ORF">X797_005720</name>
</gene>
<dbReference type="PANTHER" id="PTHR13439">
    <property type="entry name" value="CT120 PROTEIN"/>
    <property type="match status" value="1"/>
</dbReference>
<accession>A0A014N4G8</accession>
<dbReference type="GO" id="GO:0055088">
    <property type="term" value="P:lipid homeostasis"/>
    <property type="evidence" value="ECO:0007669"/>
    <property type="project" value="TreeGrafter"/>
</dbReference>
<dbReference type="InterPro" id="IPR050846">
    <property type="entry name" value="TLCD"/>
</dbReference>
<feature type="transmembrane region" description="Helical" evidence="6">
    <location>
        <begin position="259"/>
        <end position="280"/>
    </location>
</feature>
<organism evidence="8 9">
    <name type="scientific">Metarhizium robertsii</name>
    <dbReference type="NCBI Taxonomy" id="568076"/>
    <lineage>
        <taxon>Eukaryota</taxon>
        <taxon>Fungi</taxon>
        <taxon>Dikarya</taxon>
        <taxon>Ascomycota</taxon>
        <taxon>Pezizomycotina</taxon>
        <taxon>Sordariomycetes</taxon>
        <taxon>Hypocreomycetidae</taxon>
        <taxon>Hypocreales</taxon>
        <taxon>Clavicipitaceae</taxon>
        <taxon>Metarhizium</taxon>
    </lineage>
</organism>
<feature type="transmembrane region" description="Helical" evidence="6">
    <location>
        <begin position="165"/>
        <end position="188"/>
    </location>
</feature>
<feature type="transmembrane region" description="Helical" evidence="6">
    <location>
        <begin position="110"/>
        <end position="129"/>
    </location>
</feature>